<evidence type="ECO:0000313" key="3">
    <source>
        <dbReference type="Proteomes" id="UP000262939"/>
    </source>
</evidence>
<reference evidence="2 3" key="1">
    <citation type="submission" date="2018-08" db="EMBL/GenBank/DDBJ databases">
        <title>Bacillus chawlae sp. nov., Bacillus glennii sp. nov., and Bacillus saganii sp. nov. Isolated from the Vehicle Assembly Building at Kennedy Space Center where the Viking Spacecraft were Assembled.</title>
        <authorList>
            <person name="Seuylemezian A."/>
            <person name="Vaishampayan P."/>
        </authorList>
    </citation>
    <scope>NUCLEOTIDE SEQUENCE [LARGE SCALE GENOMIC DNA]</scope>
    <source>
        <strain evidence="2 3">V44-8</strain>
    </source>
</reference>
<protein>
    <submittedName>
        <fullName evidence="2">Sporulation protein</fullName>
    </submittedName>
</protein>
<keyword evidence="3" id="KW-1185">Reference proteome</keyword>
<dbReference type="Proteomes" id="UP000262939">
    <property type="component" value="Unassembled WGS sequence"/>
</dbReference>
<dbReference type="InterPro" id="IPR019076">
    <property type="entry name" value="Spore_lipoprot_YhcN/YlaJ-like"/>
</dbReference>
<comment type="caution">
    <text evidence="2">The sequence shown here is derived from an EMBL/GenBank/DDBJ whole genome shotgun (WGS) entry which is preliminary data.</text>
</comment>
<evidence type="ECO:0000313" key="2">
    <source>
        <dbReference type="EMBL" id="RFU63792.1"/>
    </source>
</evidence>
<dbReference type="Pfam" id="PF09580">
    <property type="entry name" value="Spore_YhcN_YlaJ"/>
    <property type="match status" value="1"/>
</dbReference>
<dbReference type="EMBL" id="QVTD01000005">
    <property type="protein sequence ID" value="RFU63792.1"/>
    <property type="molecule type" value="Genomic_DNA"/>
</dbReference>
<accession>A0A372LCS2</accession>
<proteinExistence type="predicted"/>
<name>A0A372LCS2_9BACI</name>
<gene>
    <name evidence="2" type="ORF">D0466_10015</name>
</gene>
<sequence>MFYLRKALLAAGIASLVILNGCGEDGDGRGTGLHDNANPSSMDSPTQYYEEDYRGRNHDSDDFGFTRVNNTTGEDQNGDHTPSIDREQLADIISRLSNQIPNVNDVSTLVTDEEVLIVYSTDSNNRNYTADQVKRTAMATVPRYYHVYVSDNMALRQNIENYATLDSRSRDIEYALDKTIKQMLKSPQGSKVSDEENANGESVGEHR</sequence>
<dbReference type="AlphaFoldDB" id="A0A372LCS2"/>
<organism evidence="2 3">
    <name type="scientific">Peribacillus glennii</name>
    <dbReference type="NCBI Taxonomy" id="2303991"/>
    <lineage>
        <taxon>Bacteria</taxon>
        <taxon>Bacillati</taxon>
        <taxon>Bacillota</taxon>
        <taxon>Bacilli</taxon>
        <taxon>Bacillales</taxon>
        <taxon>Bacillaceae</taxon>
        <taxon>Peribacillus</taxon>
    </lineage>
</organism>
<evidence type="ECO:0000256" key="1">
    <source>
        <dbReference type="SAM" id="MobiDB-lite"/>
    </source>
</evidence>
<feature type="region of interest" description="Disordered" evidence="1">
    <location>
        <begin position="183"/>
        <end position="207"/>
    </location>
</feature>